<keyword evidence="2" id="KW-1185">Reference proteome</keyword>
<protein>
    <submittedName>
        <fullName evidence="1">Uncharacterized protein</fullName>
    </submittedName>
</protein>
<name>A0A9W8UUY1_9HYPO</name>
<proteinExistence type="predicted"/>
<evidence type="ECO:0000313" key="2">
    <source>
        <dbReference type="Proteomes" id="UP001152087"/>
    </source>
</evidence>
<dbReference type="AlphaFoldDB" id="A0A9W8UUY1"/>
<comment type="caution">
    <text evidence="1">The sequence shown here is derived from an EMBL/GenBank/DDBJ whole genome shotgun (WGS) entry which is preliminary data.</text>
</comment>
<organism evidence="1 2">
    <name type="scientific">Fusarium falciforme</name>
    <dbReference type="NCBI Taxonomy" id="195108"/>
    <lineage>
        <taxon>Eukaryota</taxon>
        <taxon>Fungi</taxon>
        <taxon>Dikarya</taxon>
        <taxon>Ascomycota</taxon>
        <taxon>Pezizomycotina</taxon>
        <taxon>Sordariomycetes</taxon>
        <taxon>Hypocreomycetidae</taxon>
        <taxon>Hypocreales</taxon>
        <taxon>Nectriaceae</taxon>
        <taxon>Fusarium</taxon>
        <taxon>Fusarium solani species complex</taxon>
    </lineage>
</organism>
<gene>
    <name evidence="1" type="ORF">NW755_014295</name>
</gene>
<dbReference type="EMBL" id="JAOQAV010000166">
    <property type="protein sequence ID" value="KAJ4176658.1"/>
    <property type="molecule type" value="Genomic_DNA"/>
</dbReference>
<dbReference type="Proteomes" id="UP001152087">
    <property type="component" value="Unassembled WGS sequence"/>
</dbReference>
<reference evidence="1" key="1">
    <citation type="submission" date="2022-09" db="EMBL/GenBank/DDBJ databases">
        <title>Fusarium specimens isolated from Avocado Roots.</title>
        <authorList>
            <person name="Stajich J."/>
            <person name="Roper C."/>
            <person name="Heimlech-Rivalta G."/>
        </authorList>
    </citation>
    <scope>NUCLEOTIDE SEQUENCE</scope>
    <source>
        <strain evidence="1">A02</strain>
    </source>
</reference>
<sequence>MLNAMCDMSVEPSISIRVIAALITGVGKLVRIFGGYEPTQIKHRSGEEKVVEYFDHLDWTIDIRRILSFDESR</sequence>
<accession>A0A9W8UUY1</accession>
<evidence type="ECO:0000313" key="1">
    <source>
        <dbReference type="EMBL" id="KAJ4176658.1"/>
    </source>
</evidence>